<dbReference type="GO" id="GO:0032153">
    <property type="term" value="C:cell division site"/>
    <property type="evidence" value="ECO:0007669"/>
    <property type="project" value="TreeGrafter"/>
</dbReference>
<organism evidence="5 6">
    <name type="scientific">Tichowtungia aerotolerans</name>
    <dbReference type="NCBI Taxonomy" id="2697043"/>
    <lineage>
        <taxon>Bacteria</taxon>
        <taxon>Pseudomonadati</taxon>
        <taxon>Kiritimatiellota</taxon>
        <taxon>Tichowtungiia</taxon>
        <taxon>Tichowtungiales</taxon>
        <taxon>Tichowtungiaceae</taxon>
        <taxon>Tichowtungia</taxon>
    </lineage>
</organism>
<feature type="domain" description="Tubulin/FtsZ GTPase" evidence="3">
    <location>
        <begin position="7"/>
        <end position="198"/>
    </location>
</feature>
<dbReference type="SMART" id="SM00865">
    <property type="entry name" value="Tubulin_C"/>
    <property type="match status" value="1"/>
</dbReference>
<protein>
    <recommendedName>
        <fullName evidence="7">Tubulin/FtsZ GTPase domain-containing protein</fullName>
    </recommendedName>
</protein>
<dbReference type="SUPFAM" id="SSF55307">
    <property type="entry name" value="Tubulin C-terminal domain-like"/>
    <property type="match status" value="1"/>
</dbReference>
<dbReference type="InterPro" id="IPR024757">
    <property type="entry name" value="FtsZ_C"/>
</dbReference>
<evidence type="ECO:0000313" key="5">
    <source>
        <dbReference type="EMBL" id="QHI70094.1"/>
    </source>
</evidence>
<dbReference type="Gene3D" id="3.40.50.1440">
    <property type="entry name" value="Tubulin/FtsZ, GTPase domain"/>
    <property type="match status" value="1"/>
</dbReference>
<sequence>MVDGAKRILVLGLGGAGCSIVSRIAPRAPKGMEFAVMDCDSQTLKKCSLIENRLNAGKSVTDGLSSGGDMDTGRRCAEKTVKPFEAMISGVDLLLVIVGLGGGFGGGASSVIARIARNVGAHTIFFTVFPFKFEGGVIRGKAHNGLRRLRAYADAIIQMSNSRLQPEGDALLQESMENADRTFAAGVVGLWRLLTQTGGVCNLDFATLHTMLRNCDATCRFSCASATGENRADDVIQALFDHPLAENGSVFKDAPGLIVGITGGDDLRLSEVRKILESVRPDNDESWVRMGIATDTAFSNRISVLVLAAEEWKDPLVDDNQNMISGQAELSSVLRPRSRAFGGAERTIWNGEDLDVPTYLRRKIKLPR</sequence>
<dbReference type="GO" id="GO:0051301">
    <property type="term" value="P:cell division"/>
    <property type="evidence" value="ECO:0007669"/>
    <property type="project" value="TreeGrafter"/>
</dbReference>
<dbReference type="SMART" id="SM00864">
    <property type="entry name" value="Tubulin"/>
    <property type="match status" value="1"/>
</dbReference>
<proteinExistence type="predicted"/>
<dbReference type="GO" id="GO:0005525">
    <property type="term" value="F:GTP binding"/>
    <property type="evidence" value="ECO:0007669"/>
    <property type="project" value="UniProtKB-KW"/>
</dbReference>
<dbReference type="GO" id="GO:0003924">
    <property type="term" value="F:GTPase activity"/>
    <property type="evidence" value="ECO:0007669"/>
    <property type="project" value="InterPro"/>
</dbReference>
<evidence type="ECO:0000256" key="2">
    <source>
        <dbReference type="ARBA" id="ARBA00023134"/>
    </source>
</evidence>
<dbReference type="InterPro" id="IPR036525">
    <property type="entry name" value="Tubulin/FtsZ_GTPase_sf"/>
</dbReference>
<dbReference type="InterPro" id="IPR037103">
    <property type="entry name" value="Tubulin/FtsZ-like_C"/>
</dbReference>
<evidence type="ECO:0000259" key="4">
    <source>
        <dbReference type="SMART" id="SM00865"/>
    </source>
</evidence>
<dbReference type="PANTHER" id="PTHR30314">
    <property type="entry name" value="CELL DIVISION PROTEIN FTSZ-RELATED"/>
    <property type="match status" value="1"/>
</dbReference>
<reference evidence="5 6" key="1">
    <citation type="submission" date="2020-01" db="EMBL/GenBank/DDBJ databases">
        <title>Ponticoccus aerotolerans gen. nov., sp. nov., an anaerobic bacterium and proposal of Ponticoccusceae fam. nov., Ponticoccusles ord. nov. and Ponticoccuse classis nov. in the phylum Kiritimatiellaeota.</title>
        <authorList>
            <person name="Zhou L.Y."/>
            <person name="Du Z.J."/>
        </authorList>
    </citation>
    <scope>NUCLEOTIDE SEQUENCE [LARGE SCALE GENOMIC DNA]</scope>
    <source>
        <strain evidence="5 6">S-5007</strain>
    </source>
</reference>
<dbReference type="Proteomes" id="UP000464954">
    <property type="component" value="Chromosome"/>
</dbReference>
<dbReference type="InterPro" id="IPR045061">
    <property type="entry name" value="FtsZ/CetZ"/>
</dbReference>
<dbReference type="KEGG" id="taer:GT409_11770"/>
<name>A0A6P1MC15_9BACT</name>
<keyword evidence="1" id="KW-0547">Nucleotide-binding</keyword>
<dbReference type="Pfam" id="PF00091">
    <property type="entry name" value="Tubulin"/>
    <property type="match status" value="1"/>
</dbReference>
<dbReference type="PROSITE" id="PS51257">
    <property type="entry name" value="PROKAR_LIPOPROTEIN"/>
    <property type="match status" value="1"/>
</dbReference>
<dbReference type="EMBL" id="CP047593">
    <property type="protein sequence ID" value="QHI70094.1"/>
    <property type="molecule type" value="Genomic_DNA"/>
</dbReference>
<dbReference type="Gene3D" id="3.30.1330.20">
    <property type="entry name" value="Tubulin/FtsZ, C-terminal domain"/>
    <property type="match status" value="1"/>
</dbReference>
<dbReference type="PANTHER" id="PTHR30314:SF3">
    <property type="entry name" value="MITOCHONDRIAL DIVISION PROTEIN FSZA"/>
    <property type="match status" value="1"/>
</dbReference>
<gene>
    <name evidence="5" type="ORF">GT409_11770</name>
</gene>
<dbReference type="InterPro" id="IPR008280">
    <property type="entry name" value="Tub_FtsZ_C"/>
</dbReference>
<evidence type="ECO:0000259" key="3">
    <source>
        <dbReference type="SMART" id="SM00864"/>
    </source>
</evidence>
<dbReference type="GO" id="GO:0005737">
    <property type="term" value="C:cytoplasm"/>
    <property type="evidence" value="ECO:0007669"/>
    <property type="project" value="TreeGrafter"/>
</dbReference>
<dbReference type="AlphaFoldDB" id="A0A6P1MC15"/>
<dbReference type="PRINTS" id="PR00423">
    <property type="entry name" value="CELLDVISFTSZ"/>
</dbReference>
<dbReference type="InterPro" id="IPR003008">
    <property type="entry name" value="Tubulin_FtsZ_GTPase"/>
</dbReference>
<accession>A0A6P1MC15</accession>
<evidence type="ECO:0000256" key="1">
    <source>
        <dbReference type="ARBA" id="ARBA00022741"/>
    </source>
</evidence>
<evidence type="ECO:0008006" key="7">
    <source>
        <dbReference type="Google" id="ProtNLM"/>
    </source>
</evidence>
<keyword evidence="6" id="KW-1185">Reference proteome</keyword>
<feature type="domain" description="Tubulin/FtsZ 2-layer sandwich" evidence="4">
    <location>
        <begin position="201"/>
        <end position="317"/>
    </location>
</feature>
<evidence type="ECO:0000313" key="6">
    <source>
        <dbReference type="Proteomes" id="UP000464954"/>
    </source>
</evidence>
<keyword evidence="2" id="KW-0342">GTP-binding</keyword>
<dbReference type="InterPro" id="IPR018316">
    <property type="entry name" value="Tubulin/FtsZ_2-layer-sand-dom"/>
</dbReference>
<dbReference type="Pfam" id="PF12327">
    <property type="entry name" value="FtsZ_C"/>
    <property type="match status" value="1"/>
</dbReference>
<dbReference type="SUPFAM" id="SSF52490">
    <property type="entry name" value="Tubulin nucleotide-binding domain-like"/>
    <property type="match status" value="1"/>
</dbReference>
<dbReference type="RefSeq" id="WP_160629273.1">
    <property type="nucleotide sequence ID" value="NZ_CP047593.1"/>
</dbReference>